<dbReference type="InterPro" id="IPR011055">
    <property type="entry name" value="Dup_hybrid_motif"/>
</dbReference>
<keyword evidence="3" id="KW-1185">Reference proteome</keyword>
<accession>A0ABM5QM49</accession>
<dbReference type="PANTHER" id="PTHR21666:SF270">
    <property type="entry name" value="MUREIN HYDROLASE ACTIVATOR ENVC"/>
    <property type="match status" value="1"/>
</dbReference>
<dbReference type="EMBL" id="CP008944">
    <property type="protein sequence ID" value="AIG63851.1"/>
    <property type="molecule type" value="Genomic_DNA"/>
</dbReference>
<dbReference type="Proteomes" id="UP000028504">
    <property type="component" value="Chromosome"/>
</dbReference>
<dbReference type="InterPro" id="IPR016047">
    <property type="entry name" value="M23ase_b-sheet_dom"/>
</dbReference>
<evidence type="ECO:0000313" key="2">
    <source>
        <dbReference type="EMBL" id="AIG63851.1"/>
    </source>
</evidence>
<dbReference type="InterPro" id="IPR050570">
    <property type="entry name" value="Cell_wall_metabolism_enzyme"/>
</dbReference>
<reference evidence="2 3" key="1">
    <citation type="submission" date="2014-07" db="EMBL/GenBank/DDBJ databases">
        <title>Complete genome sequence of Corynebacterium atypicum DSM 44849: identifiction of the mycolic acid biosynthesis genes.</title>
        <authorList>
            <person name="Tippelt A."/>
            <person name="Mollmann S."/>
            <person name="Albersmeier A."/>
            <person name="Jaenicke S."/>
            <person name="Ruckert C."/>
            <person name="Tauch A."/>
        </authorList>
    </citation>
    <scope>NUCLEOTIDE SEQUENCE [LARGE SCALE GENOMIC DNA]</scope>
    <source>
        <strain evidence="2 3">R2070</strain>
    </source>
</reference>
<dbReference type="SUPFAM" id="SSF51261">
    <property type="entry name" value="Duplicated hybrid motif"/>
    <property type="match status" value="1"/>
</dbReference>
<sequence>MGRHRKITSTAQTTKGRIALVAATAGTVSTAGIGGAAAATLAAPSDSPATPEYELAASAATIDPAQAAAALEAAPQILNISEFKPENDLQDQLSKAMQFNAERMAQDLAARMPSIVKPAEGSFTSGFGARWGTNHNGVDIANALGTPIAAAMDGEVISAGPASGFGNWVRILHEDGTITVYGHMSTIDVTVGQHVTAGTKIAGMGSEGFSTGSHLHFEVHPAGSGPIDPLPWLAERGIAL</sequence>
<dbReference type="Pfam" id="PF01551">
    <property type="entry name" value="Peptidase_M23"/>
    <property type="match status" value="1"/>
</dbReference>
<proteinExistence type="predicted"/>
<dbReference type="PANTHER" id="PTHR21666">
    <property type="entry name" value="PEPTIDASE-RELATED"/>
    <property type="match status" value="1"/>
</dbReference>
<protein>
    <submittedName>
        <fullName evidence="2">Membrane protein</fullName>
    </submittedName>
</protein>
<evidence type="ECO:0000313" key="3">
    <source>
        <dbReference type="Proteomes" id="UP000028504"/>
    </source>
</evidence>
<gene>
    <name evidence="2" type="ORF">CATYP_03255</name>
</gene>
<organism evidence="2 3">
    <name type="scientific">Corynebacterium atypicum</name>
    <dbReference type="NCBI Taxonomy" id="191610"/>
    <lineage>
        <taxon>Bacteria</taxon>
        <taxon>Bacillati</taxon>
        <taxon>Actinomycetota</taxon>
        <taxon>Actinomycetes</taxon>
        <taxon>Mycobacteriales</taxon>
        <taxon>Corynebacteriaceae</taxon>
        <taxon>Corynebacterium</taxon>
    </lineage>
</organism>
<evidence type="ECO:0000259" key="1">
    <source>
        <dbReference type="Pfam" id="PF01551"/>
    </source>
</evidence>
<name>A0ABM5QM49_9CORY</name>
<dbReference type="CDD" id="cd12797">
    <property type="entry name" value="M23_peptidase"/>
    <property type="match status" value="1"/>
</dbReference>
<dbReference type="Gene3D" id="2.70.70.10">
    <property type="entry name" value="Glucose Permease (Domain IIA)"/>
    <property type="match status" value="1"/>
</dbReference>
<feature type="domain" description="M23ase beta-sheet core" evidence="1">
    <location>
        <begin position="134"/>
        <end position="229"/>
    </location>
</feature>